<protein>
    <submittedName>
        <fullName evidence="14">Holliday junction ATP-dependent DNA helicase RuvA</fullName>
    </submittedName>
</protein>
<dbReference type="HAMAP" id="MF_00031">
    <property type="entry name" value="DNA_HJ_migration_RuvA"/>
    <property type="match status" value="1"/>
</dbReference>
<dbReference type="PANTHER" id="PTHR30194:SF3">
    <property type="entry name" value="CROSSOVER JUNCTION ENDODEOXYRIBONUCLEASE RUVC"/>
    <property type="match status" value="1"/>
</dbReference>
<comment type="caution">
    <text evidence="14">The sequence shown here is derived from an EMBL/GenBank/DDBJ whole genome shotgun (WGS) entry which is preliminary data.</text>
</comment>
<dbReference type="InterPro" id="IPR002176">
    <property type="entry name" value="X-over_junc_endoDNase_RuvC"/>
</dbReference>
<evidence type="ECO:0000256" key="1">
    <source>
        <dbReference type="ARBA" id="ARBA00009518"/>
    </source>
</evidence>
<dbReference type="Gene3D" id="3.30.420.10">
    <property type="entry name" value="Ribonuclease H-like superfamily/Ribonuclease H"/>
    <property type="match status" value="1"/>
</dbReference>
<keyword evidence="6" id="KW-0227">DNA damage</keyword>
<dbReference type="InterPro" id="IPR012337">
    <property type="entry name" value="RNaseH-like_sf"/>
</dbReference>
<dbReference type="NCBIfam" id="TIGR00084">
    <property type="entry name" value="ruvA"/>
    <property type="match status" value="1"/>
</dbReference>
<evidence type="ECO:0000256" key="6">
    <source>
        <dbReference type="ARBA" id="ARBA00022763"/>
    </source>
</evidence>
<dbReference type="CDD" id="cd14332">
    <property type="entry name" value="UBA_RuvA_C"/>
    <property type="match status" value="1"/>
</dbReference>
<keyword evidence="5" id="KW-0255">Endonuclease</keyword>
<feature type="domain" description="Holliday junction DNA helicase RuvA C-terminal" evidence="13">
    <location>
        <begin position="317"/>
        <end position="362"/>
    </location>
</feature>
<dbReference type="InterPro" id="IPR010994">
    <property type="entry name" value="RuvA_2-like"/>
</dbReference>
<keyword evidence="7" id="KW-0378">Hydrolase</keyword>
<dbReference type="SUPFAM" id="SSF53098">
    <property type="entry name" value="Ribonuclease H-like"/>
    <property type="match status" value="1"/>
</dbReference>
<keyword evidence="10" id="KW-0233">DNA recombination</keyword>
<evidence type="ECO:0000256" key="3">
    <source>
        <dbReference type="ARBA" id="ARBA00022722"/>
    </source>
</evidence>
<keyword evidence="4" id="KW-0479">Metal-binding</keyword>
<dbReference type="PRINTS" id="PR00696">
    <property type="entry name" value="RSOLVASERUVC"/>
</dbReference>
<evidence type="ECO:0000259" key="13">
    <source>
        <dbReference type="Pfam" id="PF07499"/>
    </source>
</evidence>
<dbReference type="InterPro" id="IPR036267">
    <property type="entry name" value="RuvA_C_sf"/>
</dbReference>
<gene>
    <name evidence="14" type="ORF">SCF082_LOCUS23070</name>
    <name evidence="15" type="ORF">SCF082_LOCUS24180</name>
</gene>
<dbReference type="Pfam" id="PF07499">
    <property type="entry name" value="RuvA_C"/>
    <property type="match status" value="1"/>
</dbReference>
<accession>A0ABP0LL39</accession>
<evidence type="ECO:0000313" key="15">
    <source>
        <dbReference type="EMBL" id="CAK9041943.1"/>
    </source>
</evidence>
<dbReference type="NCBIfam" id="TIGR00228">
    <property type="entry name" value="ruvC"/>
    <property type="match status" value="1"/>
</dbReference>
<dbReference type="InterPro" id="IPR036397">
    <property type="entry name" value="RNaseH_sf"/>
</dbReference>
<dbReference type="GO" id="GO:0004386">
    <property type="term" value="F:helicase activity"/>
    <property type="evidence" value="ECO:0007669"/>
    <property type="project" value="UniProtKB-KW"/>
</dbReference>
<reference evidence="14 16" key="1">
    <citation type="submission" date="2024-02" db="EMBL/GenBank/DDBJ databases">
        <authorList>
            <person name="Chen Y."/>
            <person name="Shah S."/>
            <person name="Dougan E. K."/>
            <person name="Thang M."/>
            <person name="Chan C."/>
        </authorList>
    </citation>
    <scope>NUCLEOTIDE SEQUENCE [LARGE SCALE GENOMIC DNA]</scope>
</reference>
<dbReference type="SUPFAM" id="SSF46929">
    <property type="entry name" value="DNA helicase RuvA subunit, C-terminal domain"/>
    <property type="match status" value="1"/>
</dbReference>
<keyword evidence="16" id="KW-1185">Reference proteome</keyword>
<evidence type="ECO:0000313" key="14">
    <source>
        <dbReference type="EMBL" id="CAK9039437.1"/>
    </source>
</evidence>
<organism evidence="14 16">
    <name type="scientific">Durusdinium trenchii</name>
    <dbReference type="NCBI Taxonomy" id="1381693"/>
    <lineage>
        <taxon>Eukaryota</taxon>
        <taxon>Sar</taxon>
        <taxon>Alveolata</taxon>
        <taxon>Dinophyceae</taxon>
        <taxon>Suessiales</taxon>
        <taxon>Symbiodiniaceae</taxon>
        <taxon>Durusdinium</taxon>
    </lineage>
</organism>
<evidence type="ECO:0000256" key="11">
    <source>
        <dbReference type="ARBA" id="ARBA00023204"/>
    </source>
</evidence>
<dbReference type="SUPFAM" id="SSF50249">
    <property type="entry name" value="Nucleic acid-binding proteins"/>
    <property type="match status" value="1"/>
</dbReference>
<dbReference type="InterPro" id="IPR013849">
    <property type="entry name" value="DNA_helicase_Holl-junc_RuvA_I"/>
</dbReference>
<keyword evidence="9" id="KW-0238">DNA-binding</keyword>
<name>A0ABP0LL39_9DINO</name>
<keyword evidence="14" id="KW-0547">Nucleotide-binding</keyword>
<dbReference type="InterPro" id="IPR012340">
    <property type="entry name" value="NA-bd_OB-fold"/>
</dbReference>
<evidence type="ECO:0000256" key="7">
    <source>
        <dbReference type="ARBA" id="ARBA00022801"/>
    </source>
</evidence>
<keyword evidence="11" id="KW-0234">DNA repair</keyword>
<evidence type="ECO:0000259" key="12">
    <source>
        <dbReference type="Pfam" id="PF01330"/>
    </source>
</evidence>
<evidence type="ECO:0000256" key="10">
    <source>
        <dbReference type="ARBA" id="ARBA00023172"/>
    </source>
</evidence>
<comment type="similarity">
    <text evidence="1">Belongs to the RuvC family.</text>
</comment>
<dbReference type="EMBL" id="CAXAMM010017779">
    <property type="protein sequence ID" value="CAK9041943.1"/>
    <property type="molecule type" value="Genomic_DNA"/>
</dbReference>
<dbReference type="HAMAP" id="MF_00034">
    <property type="entry name" value="RuvC"/>
    <property type="match status" value="1"/>
</dbReference>
<keyword evidence="3" id="KW-0540">Nuclease</keyword>
<dbReference type="SUPFAM" id="SSF47781">
    <property type="entry name" value="RuvA domain 2-like"/>
    <property type="match status" value="1"/>
</dbReference>
<dbReference type="InterPro" id="IPR000085">
    <property type="entry name" value="RuvA"/>
</dbReference>
<evidence type="ECO:0000256" key="4">
    <source>
        <dbReference type="ARBA" id="ARBA00022723"/>
    </source>
</evidence>
<dbReference type="Gene3D" id="1.10.8.10">
    <property type="entry name" value="DNA helicase RuvA subunit, C-terminal domain"/>
    <property type="match status" value="1"/>
</dbReference>
<keyword evidence="14" id="KW-0347">Helicase</keyword>
<feature type="domain" description="DNA helicase Holliday junction RuvA type" evidence="12">
    <location>
        <begin position="156"/>
        <end position="216"/>
    </location>
</feature>
<dbReference type="Pfam" id="PF14520">
    <property type="entry name" value="HHH_5"/>
    <property type="match status" value="1"/>
</dbReference>
<keyword evidence="2" id="KW-0963">Cytoplasm</keyword>
<dbReference type="Pfam" id="PF02075">
    <property type="entry name" value="RuvC"/>
    <property type="match status" value="1"/>
</dbReference>
<evidence type="ECO:0000256" key="2">
    <source>
        <dbReference type="ARBA" id="ARBA00022490"/>
    </source>
</evidence>
<dbReference type="EMBL" id="CAXAMM010016668">
    <property type="protein sequence ID" value="CAK9039437.1"/>
    <property type="molecule type" value="Genomic_DNA"/>
</dbReference>
<dbReference type="Gene3D" id="1.10.150.20">
    <property type="entry name" value="5' to 3' exonuclease, C-terminal subdomain"/>
    <property type="match status" value="1"/>
</dbReference>
<dbReference type="CDD" id="cd16962">
    <property type="entry name" value="RuvC"/>
    <property type="match status" value="1"/>
</dbReference>
<dbReference type="Proteomes" id="UP001642464">
    <property type="component" value="Unassembled WGS sequence"/>
</dbReference>
<evidence type="ECO:0000256" key="8">
    <source>
        <dbReference type="ARBA" id="ARBA00022842"/>
    </source>
</evidence>
<keyword evidence="8" id="KW-0460">Magnesium</keyword>
<proteinExistence type="inferred from homology"/>
<evidence type="ECO:0000313" key="16">
    <source>
        <dbReference type="Proteomes" id="UP001642464"/>
    </source>
</evidence>
<dbReference type="Pfam" id="PF01330">
    <property type="entry name" value="RuvA_N"/>
    <property type="match status" value="1"/>
</dbReference>
<dbReference type="Gene3D" id="2.40.50.140">
    <property type="entry name" value="Nucleic acid-binding proteins"/>
    <property type="match status" value="1"/>
</dbReference>
<dbReference type="InterPro" id="IPR011114">
    <property type="entry name" value="RuvA_C"/>
</dbReference>
<dbReference type="PANTHER" id="PTHR30194">
    <property type="entry name" value="CROSSOVER JUNCTION ENDODEOXYRIBONUCLEASE RUVC"/>
    <property type="match status" value="1"/>
</dbReference>
<evidence type="ECO:0000256" key="5">
    <source>
        <dbReference type="ARBA" id="ARBA00022759"/>
    </source>
</evidence>
<keyword evidence="14" id="KW-0067">ATP-binding</keyword>
<sequence>MSKLIRVFGIDPGSSVTGWGVIDCAGARLSYAASGVIRPKRGAAHAQKLAEIFNGLQELIERYRPHEAAVEETFVNASPRDALVLGQARGVALLAPALGELPVAEYAANSVKKSVVGRGHADKAQVQAMVKVLLPQCPAPKPDEADALASIGDSVMIGRLKGTVAALGADAVLIDVSGVGYEAYAAPRLLQNLAVGEAATLSIETYVREDVIRLYGFESEHERQCFRLLQTVQGVGAKHGLAILQVLSPAELYDAVAAEDVTALARAHGVGKRLAQRIATELQSKVGSLAEQTGEVVTLAVRKKVADAGGGDPVLAARADAVSALANLGYDSIDARRAVAAAAEAMDEPGVEALIKAALKDLAA</sequence>
<evidence type="ECO:0000256" key="9">
    <source>
        <dbReference type="ARBA" id="ARBA00023125"/>
    </source>
</evidence>